<dbReference type="KEGG" id="amob:HG15A2_29600"/>
<accession>A0A517MXP1</accession>
<protein>
    <submittedName>
        <fullName evidence="1">Flp/Fap pilin component</fullName>
    </submittedName>
</protein>
<gene>
    <name evidence="1" type="ORF">HG15A2_29600</name>
</gene>
<reference evidence="1 2" key="1">
    <citation type="submission" date="2019-02" db="EMBL/GenBank/DDBJ databases">
        <title>Deep-cultivation of Planctomycetes and their phenomic and genomic characterization uncovers novel biology.</title>
        <authorList>
            <person name="Wiegand S."/>
            <person name="Jogler M."/>
            <person name="Boedeker C."/>
            <person name="Pinto D."/>
            <person name="Vollmers J."/>
            <person name="Rivas-Marin E."/>
            <person name="Kohn T."/>
            <person name="Peeters S.H."/>
            <person name="Heuer A."/>
            <person name="Rast P."/>
            <person name="Oberbeckmann S."/>
            <person name="Bunk B."/>
            <person name="Jeske O."/>
            <person name="Meyerdierks A."/>
            <person name="Storesund J.E."/>
            <person name="Kallscheuer N."/>
            <person name="Luecker S."/>
            <person name="Lage O.M."/>
            <person name="Pohl T."/>
            <person name="Merkel B.J."/>
            <person name="Hornburger P."/>
            <person name="Mueller R.-W."/>
            <person name="Bruemmer F."/>
            <person name="Labrenz M."/>
            <person name="Spormann A.M."/>
            <person name="Op den Camp H."/>
            <person name="Overmann J."/>
            <person name="Amann R."/>
            <person name="Jetten M.S.M."/>
            <person name="Mascher T."/>
            <person name="Medema M.H."/>
            <person name="Devos D.P."/>
            <person name="Kaster A.-K."/>
            <person name="Ovreas L."/>
            <person name="Rohde M."/>
            <person name="Galperin M.Y."/>
            <person name="Jogler C."/>
        </authorList>
    </citation>
    <scope>NUCLEOTIDE SEQUENCE [LARGE SCALE GENOMIC DNA]</scope>
    <source>
        <strain evidence="1 2">HG15A2</strain>
    </source>
</reference>
<sequence length="71" mass="7418">MARRIFQLLSFTALASDERGASMVEYALLTSLIAVAAVSSEWTLGDNTARTFDLVAGAAGVNPADSVGLTR</sequence>
<organism evidence="1 2">
    <name type="scientific">Adhaeretor mobilis</name>
    <dbReference type="NCBI Taxonomy" id="1930276"/>
    <lineage>
        <taxon>Bacteria</taxon>
        <taxon>Pseudomonadati</taxon>
        <taxon>Planctomycetota</taxon>
        <taxon>Planctomycetia</taxon>
        <taxon>Pirellulales</taxon>
        <taxon>Lacipirellulaceae</taxon>
        <taxon>Adhaeretor</taxon>
    </lineage>
</organism>
<dbReference type="AlphaFoldDB" id="A0A517MXP1"/>
<name>A0A517MXP1_9BACT</name>
<evidence type="ECO:0000313" key="2">
    <source>
        <dbReference type="Proteomes" id="UP000319852"/>
    </source>
</evidence>
<keyword evidence="2" id="KW-1185">Reference proteome</keyword>
<proteinExistence type="predicted"/>
<dbReference type="Proteomes" id="UP000319852">
    <property type="component" value="Chromosome"/>
</dbReference>
<dbReference type="OrthoDB" id="5325135at2"/>
<dbReference type="EMBL" id="CP036263">
    <property type="protein sequence ID" value="QDS99633.1"/>
    <property type="molecule type" value="Genomic_DNA"/>
</dbReference>
<evidence type="ECO:0000313" key="1">
    <source>
        <dbReference type="EMBL" id="QDS99633.1"/>
    </source>
</evidence>